<evidence type="ECO:0000313" key="1">
    <source>
        <dbReference type="EMBL" id="CAB3987586.1"/>
    </source>
</evidence>
<dbReference type="OrthoDB" id="5962384at2759"/>
<dbReference type="InterPro" id="IPR008145">
    <property type="entry name" value="GK/Ca_channel_bsu"/>
</dbReference>
<dbReference type="InterPro" id="IPR000584">
    <property type="entry name" value="VDCC_L_bsu"/>
</dbReference>
<sequence>MSLATEIQRRASRAFTKADLGFVSTYDTPKTRPVIFLGPSLKGYEVTDMMHKALYHYLKTRFEGRLIIHRCESDISLAKRKPLIGLGSIAPERFGNSLSVTSFRTPSPPKTQSSLKNDEVKEELDVIFSLLNEKKHLVVLDCKSINYPSQISESALTPIVVYIKIIPKVVEKLMKLRGQKASKNSSTQIFAANKLVQADADMMDVILDEPRLEEACEHLGDFLDQYWSDVTRYD</sequence>
<gene>
    <name evidence="1" type="ORF">PACLA_8A063383</name>
</gene>
<dbReference type="PRINTS" id="PR01626">
    <property type="entry name" value="LCACHANNELB"/>
</dbReference>
<proteinExistence type="predicted"/>
<dbReference type="SUPFAM" id="SSF52540">
    <property type="entry name" value="P-loop containing nucleoside triphosphate hydrolases"/>
    <property type="match status" value="1"/>
</dbReference>
<dbReference type="GO" id="GO:0005245">
    <property type="term" value="F:voltage-gated calcium channel activity"/>
    <property type="evidence" value="ECO:0007669"/>
    <property type="project" value="InterPro"/>
</dbReference>
<dbReference type="Gene3D" id="3.40.50.300">
    <property type="entry name" value="P-loop containing nucleotide triphosphate hydrolases"/>
    <property type="match status" value="1"/>
</dbReference>
<organism evidence="1 2">
    <name type="scientific">Paramuricea clavata</name>
    <name type="common">Red gorgonian</name>
    <name type="synonym">Violescent sea-whip</name>
    <dbReference type="NCBI Taxonomy" id="317549"/>
    <lineage>
        <taxon>Eukaryota</taxon>
        <taxon>Metazoa</taxon>
        <taxon>Cnidaria</taxon>
        <taxon>Anthozoa</taxon>
        <taxon>Octocorallia</taxon>
        <taxon>Malacalcyonacea</taxon>
        <taxon>Plexauridae</taxon>
        <taxon>Paramuricea</taxon>
    </lineage>
</organism>
<dbReference type="InterPro" id="IPR027417">
    <property type="entry name" value="P-loop_NTPase"/>
</dbReference>
<dbReference type="GO" id="GO:0005891">
    <property type="term" value="C:voltage-gated calcium channel complex"/>
    <property type="evidence" value="ECO:0007669"/>
    <property type="project" value="InterPro"/>
</dbReference>
<evidence type="ECO:0000313" key="2">
    <source>
        <dbReference type="Proteomes" id="UP001152795"/>
    </source>
</evidence>
<dbReference type="AlphaFoldDB" id="A0A6S7GFI5"/>
<dbReference type="PANTHER" id="PTHR11824">
    <property type="entry name" value="VOLTAGE-DEPENDENT CALCIUM CHANNEL BETA SUBUNIT"/>
    <property type="match status" value="1"/>
</dbReference>
<keyword evidence="2" id="KW-1185">Reference proteome</keyword>
<dbReference type="Pfam" id="PF00625">
    <property type="entry name" value="Guanylate_kin"/>
    <property type="match status" value="1"/>
</dbReference>
<comment type="caution">
    <text evidence="1">The sequence shown here is derived from an EMBL/GenBank/DDBJ whole genome shotgun (WGS) entry which is preliminary data.</text>
</comment>
<dbReference type="Proteomes" id="UP001152795">
    <property type="component" value="Unassembled WGS sequence"/>
</dbReference>
<dbReference type="EMBL" id="CACRXK020001199">
    <property type="protein sequence ID" value="CAB3987586.1"/>
    <property type="molecule type" value="Genomic_DNA"/>
</dbReference>
<name>A0A6S7GFI5_PARCT</name>
<protein>
    <submittedName>
        <fullName evidence="1">Calcium Channel, Beta subunit</fullName>
    </submittedName>
</protein>
<accession>A0A6S7GFI5</accession>
<reference evidence="1" key="1">
    <citation type="submission" date="2020-04" db="EMBL/GenBank/DDBJ databases">
        <authorList>
            <person name="Alioto T."/>
            <person name="Alioto T."/>
            <person name="Gomez Garrido J."/>
        </authorList>
    </citation>
    <scope>NUCLEOTIDE SEQUENCE</scope>
    <source>
        <strain evidence="1">A484AB</strain>
    </source>
</reference>